<dbReference type="Proteomes" id="UP001163096">
    <property type="component" value="Chromosome"/>
</dbReference>
<keyword evidence="3" id="KW-1185">Reference proteome</keyword>
<proteinExistence type="predicted"/>
<evidence type="ECO:0000313" key="2">
    <source>
        <dbReference type="EMBL" id="WAI00871.1"/>
    </source>
</evidence>
<sequence length="58" mass="6018">MNSVVLDSTTAIASIIVLIVAVIVLPAVLPTSYAYIAAIILFIACMSAGGYYLGQKTI</sequence>
<protein>
    <submittedName>
        <fullName evidence="2">Uncharacterized protein</fullName>
    </submittedName>
</protein>
<name>A0A9X9S384_METOG</name>
<dbReference type="EMBL" id="CP113361">
    <property type="protein sequence ID" value="WAI00871.1"/>
    <property type="molecule type" value="Genomic_DNA"/>
</dbReference>
<gene>
    <name evidence="2" type="ORF">OU421_10680</name>
</gene>
<feature type="transmembrane region" description="Helical" evidence="1">
    <location>
        <begin position="35"/>
        <end position="54"/>
    </location>
</feature>
<keyword evidence="1" id="KW-0472">Membrane</keyword>
<dbReference type="GeneID" id="76835572"/>
<evidence type="ECO:0000256" key="1">
    <source>
        <dbReference type="SAM" id="Phobius"/>
    </source>
</evidence>
<reference evidence="2" key="1">
    <citation type="submission" date="2022-11" db="EMBL/GenBank/DDBJ databases">
        <title>Complete genome sequence of Methanogenium organophilum DSM 3596.</title>
        <authorList>
            <person name="Chen S.-C."/>
            <person name="Lai S.-J."/>
            <person name="You Y.-T."/>
        </authorList>
    </citation>
    <scope>NUCLEOTIDE SEQUENCE</scope>
    <source>
        <strain evidence="2">DSM 3596</strain>
    </source>
</reference>
<accession>A0A9X9S384</accession>
<dbReference type="RefSeq" id="WP_268186076.1">
    <property type="nucleotide sequence ID" value="NZ_CP113361.1"/>
</dbReference>
<evidence type="ECO:0000313" key="3">
    <source>
        <dbReference type="Proteomes" id="UP001163096"/>
    </source>
</evidence>
<keyword evidence="1" id="KW-1133">Transmembrane helix</keyword>
<keyword evidence="1" id="KW-0812">Transmembrane</keyword>
<dbReference type="AlphaFoldDB" id="A0A9X9S384"/>
<dbReference type="KEGG" id="mou:OU421_10680"/>
<feature type="transmembrane region" description="Helical" evidence="1">
    <location>
        <begin position="12"/>
        <end position="29"/>
    </location>
</feature>
<organism evidence="2 3">
    <name type="scientific">Methanogenium organophilum</name>
    <dbReference type="NCBI Taxonomy" id="2199"/>
    <lineage>
        <taxon>Archaea</taxon>
        <taxon>Methanobacteriati</taxon>
        <taxon>Methanobacteriota</taxon>
        <taxon>Stenosarchaea group</taxon>
        <taxon>Methanomicrobia</taxon>
        <taxon>Methanomicrobiales</taxon>
        <taxon>Methanomicrobiaceae</taxon>
        <taxon>Methanogenium</taxon>
    </lineage>
</organism>